<protein>
    <recommendedName>
        <fullName evidence="2">Glycosyl hydrolase family 95 N-terminal domain-containing protein</fullName>
    </recommendedName>
</protein>
<keyword evidence="1" id="KW-0732">Signal</keyword>
<evidence type="ECO:0000256" key="1">
    <source>
        <dbReference type="SAM" id="SignalP"/>
    </source>
</evidence>
<dbReference type="OrthoDB" id="2848340at2759"/>
<evidence type="ECO:0000259" key="2">
    <source>
        <dbReference type="Pfam" id="PF14498"/>
    </source>
</evidence>
<feature type="chain" id="PRO_5021327859" description="Glycosyl hydrolase family 95 N-terminal domain-containing protein" evidence="1">
    <location>
        <begin position="22"/>
        <end position="223"/>
    </location>
</feature>
<dbReference type="Gene3D" id="2.70.98.50">
    <property type="entry name" value="putative glycoside hydrolase family protein from bacillus halodurans"/>
    <property type="match status" value="1"/>
</dbReference>
<evidence type="ECO:0000313" key="3">
    <source>
        <dbReference type="EMBL" id="TFY80329.1"/>
    </source>
</evidence>
<dbReference type="EMBL" id="SFCI01000355">
    <property type="protein sequence ID" value="TFY80329.1"/>
    <property type="molecule type" value="Genomic_DNA"/>
</dbReference>
<dbReference type="STRING" id="135208.A0A4Z0A380"/>
<proteinExistence type="predicted"/>
<dbReference type="Proteomes" id="UP000298061">
    <property type="component" value="Unassembled WGS sequence"/>
</dbReference>
<dbReference type="PANTHER" id="PTHR31084:SF0">
    <property type="entry name" value="ALPHA-L-FUCOSIDASE 2"/>
    <property type="match status" value="1"/>
</dbReference>
<organism evidence="3 4">
    <name type="scientific">Hericium alpestre</name>
    <dbReference type="NCBI Taxonomy" id="135208"/>
    <lineage>
        <taxon>Eukaryota</taxon>
        <taxon>Fungi</taxon>
        <taxon>Dikarya</taxon>
        <taxon>Basidiomycota</taxon>
        <taxon>Agaricomycotina</taxon>
        <taxon>Agaricomycetes</taxon>
        <taxon>Russulales</taxon>
        <taxon>Hericiaceae</taxon>
        <taxon>Hericium</taxon>
    </lineage>
</organism>
<dbReference type="GO" id="GO:0004560">
    <property type="term" value="F:alpha-L-fucosidase activity"/>
    <property type="evidence" value="ECO:0007669"/>
    <property type="project" value="TreeGrafter"/>
</dbReference>
<dbReference type="AlphaFoldDB" id="A0A4Z0A380"/>
<reference evidence="3 4" key="1">
    <citation type="submission" date="2019-02" db="EMBL/GenBank/DDBJ databases">
        <title>Genome sequencing of the rare red list fungi Hericium alpestre (H. flagellum).</title>
        <authorList>
            <person name="Buettner E."/>
            <person name="Kellner H."/>
        </authorList>
    </citation>
    <scope>NUCLEOTIDE SEQUENCE [LARGE SCALE GENOMIC DNA]</scope>
    <source>
        <strain evidence="3 4">DSM 108284</strain>
    </source>
</reference>
<sequence>MPVVPLLCLAALVGSAARATAQEHLLWFQQPATTLIETIMLGNGRLGAAHFGVVGNERFALNEDSIWAGSPYDPANTGCSAFLGQAREIVNGGSWQEAQQFLNAHCMGTPESQAAYQTAGSLLLNVSVSANSITNYRRQLDLNTAVMTMAYTQDDVDYTREAFVSFPAQVIVVHLSASQPGRHFLNASLISPMPNNVTRATANNIISLTAGNSPGGGGPSPQT</sequence>
<keyword evidence="4" id="KW-1185">Reference proteome</keyword>
<dbReference type="PANTHER" id="PTHR31084">
    <property type="entry name" value="ALPHA-L-FUCOSIDASE 2"/>
    <property type="match status" value="1"/>
</dbReference>
<comment type="caution">
    <text evidence="3">The sequence shown here is derived from an EMBL/GenBank/DDBJ whole genome shotgun (WGS) entry which is preliminary data.</text>
</comment>
<evidence type="ECO:0000313" key="4">
    <source>
        <dbReference type="Proteomes" id="UP000298061"/>
    </source>
</evidence>
<dbReference type="Pfam" id="PF14498">
    <property type="entry name" value="Glyco_hyd_65N_2"/>
    <property type="match status" value="1"/>
</dbReference>
<dbReference type="InterPro" id="IPR027414">
    <property type="entry name" value="GH95_N_dom"/>
</dbReference>
<gene>
    <name evidence="3" type="ORF">EWM64_g3679</name>
</gene>
<accession>A0A4Z0A380</accession>
<feature type="domain" description="Glycosyl hydrolase family 95 N-terminal" evidence="2">
    <location>
        <begin position="26"/>
        <end position="209"/>
    </location>
</feature>
<feature type="signal peptide" evidence="1">
    <location>
        <begin position="1"/>
        <end position="21"/>
    </location>
</feature>
<name>A0A4Z0A380_9AGAM</name>